<feature type="domain" description="FAD-binding PCMH-type" evidence="4">
    <location>
        <begin position="26"/>
        <end position="205"/>
    </location>
</feature>
<dbReference type="InterPro" id="IPR036318">
    <property type="entry name" value="FAD-bd_PCMH-like_sf"/>
</dbReference>
<evidence type="ECO:0000313" key="6">
    <source>
        <dbReference type="Proteomes" id="UP000181997"/>
    </source>
</evidence>
<dbReference type="RefSeq" id="WP_058298665.1">
    <property type="nucleotide sequence ID" value="NZ_FMAU01000002.1"/>
</dbReference>
<proteinExistence type="predicted"/>
<evidence type="ECO:0000256" key="1">
    <source>
        <dbReference type="ARBA" id="ARBA00022630"/>
    </source>
</evidence>
<dbReference type="EMBL" id="FMAU01000002">
    <property type="protein sequence ID" value="SCC11210.1"/>
    <property type="molecule type" value="Genomic_DNA"/>
</dbReference>
<dbReference type="AlphaFoldDB" id="A0A0V8HL95"/>
<dbReference type="InterPro" id="IPR016169">
    <property type="entry name" value="FAD-bd_PCMH_sub2"/>
</dbReference>
<keyword evidence="2" id="KW-0274">FAD</keyword>
<dbReference type="InterPro" id="IPR006094">
    <property type="entry name" value="Oxid_FAD_bind_N"/>
</dbReference>
<dbReference type="Pfam" id="PF01565">
    <property type="entry name" value="FAD_binding_4"/>
    <property type="match status" value="1"/>
</dbReference>
<keyword evidence="1" id="KW-0285">Flavoprotein</keyword>
<dbReference type="OrthoDB" id="9767256at2"/>
<dbReference type="PANTHER" id="PTHR11748:SF103">
    <property type="entry name" value="GLYCOLATE OXIDASE SUBUNIT GLCE"/>
    <property type="match status" value="1"/>
</dbReference>
<evidence type="ECO:0000256" key="2">
    <source>
        <dbReference type="ARBA" id="ARBA00022827"/>
    </source>
</evidence>
<keyword evidence="6" id="KW-1185">Reference proteome</keyword>
<reference evidence="6" key="1">
    <citation type="submission" date="2016-08" db="EMBL/GenBank/DDBJ databases">
        <authorList>
            <person name="Varghese N."/>
            <person name="Submissions Spin"/>
        </authorList>
    </citation>
    <scope>NUCLEOTIDE SEQUENCE [LARGE SCALE GENOMIC DNA]</scope>
    <source>
        <strain evidence="6">SGD-1123</strain>
    </source>
</reference>
<dbReference type="InterPro" id="IPR016166">
    <property type="entry name" value="FAD-bd_PCMH"/>
</dbReference>
<protein>
    <submittedName>
        <fullName evidence="5">Glycolate oxidase FAD binding subunit</fullName>
    </submittedName>
</protein>
<dbReference type="PANTHER" id="PTHR11748">
    <property type="entry name" value="D-LACTATE DEHYDROGENASE"/>
    <property type="match status" value="1"/>
</dbReference>
<dbReference type="Proteomes" id="UP000181997">
    <property type="component" value="Unassembled WGS sequence"/>
</dbReference>
<dbReference type="PROSITE" id="PS51387">
    <property type="entry name" value="FAD_PCMH"/>
    <property type="match status" value="1"/>
</dbReference>
<organism evidence="5 6">
    <name type="scientific">[Bacillus] enclensis</name>
    <dbReference type="NCBI Taxonomy" id="1402860"/>
    <lineage>
        <taxon>Bacteria</taxon>
        <taxon>Bacillati</taxon>
        <taxon>Bacillota</taxon>
        <taxon>Bacilli</taxon>
        <taxon>Bacillales</taxon>
        <taxon>Bacillaceae</taxon>
        <taxon>Rossellomorea</taxon>
    </lineage>
</organism>
<evidence type="ECO:0000256" key="3">
    <source>
        <dbReference type="ARBA" id="ARBA00023002"/>
    </source>
</evidence>
<dbReference type="Gene3D" id="3.30.465.10">
    <property type="match status" value="1"/>
</dbReference>
<evidence type="ECO:0000259" key="4">
    <source>
        <dbReference type="PROSITE" id="PS51387"/>
    </source>
</evidence>
<evidence type="ECO:0000313" key="5">
    <source>
        <dbReference type="EMBL" id="SCC11210.1"/>
    </source>
</evidence>
<dbReference type="SUPFAM" id="SSF55103">
    <property type="entry name" value="FAD-linked oxidases, C-terminal domain"/>
    <property type="match status" value="1"/>
</dbReference>
<dbReference type="InterPro" id="IPR016164">
    <property type="entry name" value="FAD-linked_Oxase-like_C"/>
</dbReference>
<dbReference type="SUPFAM" id="SSF56176">
    <property type="entry name" value="FAD-binding/transporter-associated domain-like"/>
    <property type="match status" value="1"/>
</dbReference>
<dbReference type="GO" id="GO:0016491">
    <property type="term" value="F:oxidoreductase activity"/>
    <property type="evidence" value="ECO:0007669"/>
    <property type="project" value="UniProtKB-KW"/>
</dbReference>
<dbReference type="GO" id="GO:0071949">
    <property type="term" value="F:FAD binding"/>
    <property type="evidence" value="ECO:0007669"/>
    <property type="project" value="InterPro"/>
</dbReference>
<sequence length="435" mass="47229">MLTELVTELTNEVPEARFKEGKLDRFGNGGGLNVYPVSEEEVAAIVKYANENGKKVIVEGCGTKRGYGGLVESADIILSMADYKGVVEHATGDLTITVKAGTTFKELQSYLAAHGQKIALDPAWPGEATIGGIIAANESGPKRLGYGSARDNVIGLRVVYPDGTIIRSGGKVVKNVAGYDMNKLFIGSMGTIGVLTEVTLKLRPISKCESLVLVSFPADGQAEIRQFVIDVLDSTLEPTSLELLNPALSEQLTGVKLYTAAMSFEDVESSVRYQEETVQRMKPEGSQLTIYERDKAMNFWDHFSNLGSAVNEGTELNAILKIGVVNLDVLHVIKECEHLEESHRVEILAHGGLGHGLCGVHVKGAHEDVLSVIRELRAEATSRGGYVIVKSLPFIERQKIKIWGDDPSYLFLLQGIKAKVDPNSVLNYKRFVGGI</sequence>
<keyword evidence="3" id="KW-0560">Oxidoreductase</keyword>
<accession>A0A0V8HL95</accession>
<name>A0A0V8HL95_9BACI</name>
<gene>
    <name evidence="5" type="ORF">GA0061094_2573</name>
</gene>